<dbReference type="GO" id="GO:0016787">
    <property type="term" value="F:hydrolase activity"/>
    <property type="evidence" value="ECO:0007669"/>
    <property type="project" value="UniProtKB-KW"/>
</dbReference>
<feature type="compositionally biased region" description="Basic and acidic residues" evidence="8">
    <location>
        <begin position="435"/>
        <end position="470"/>
    </location>
</feature>
<dbReference type="Gene3D" id="3.40.50.300">
    <property type="entry name" value="P-loop containing nucleotide triphosphate hydrolases"/>
    <property type="match status" value="2"/>
</dbReference>
<gene>
    <name evidence="12" type="ORF">TMPK1_30930</name>
</gene>
<keyword evidence="13" id="KW-1185">Reference proteome</keyword>
<feature type="short sequence motif" description="Q motif" evidence="6">
    <location>
        <begin position="1"/>
        <end position="27"/>
    </location>
</feature>
<evidence type="ECO:0000259" key="10">
    <source>
        <dbReference type="PROSITE" id="PS51194"/>
    </source>
</evidence>
<dbReference type="EMBL" id="BOPV01000001">
    <property type="protein sequence ID" value="GIL40856.1"/>
    <property type="molecule type" value="Genomic_DNA"/>
</dbReference>
<dbReference type="SUPFAM" id="SSF52540">
    <property type="entry name" value="P-loop containing nucleoside triphosphate hydrolases"/>
    <property type="match status" value="1"/>
</dbReference>
<evidence type="ECO:0000256" key="8">
    <source>
        <dbReference type="SAM" id="MobiDB-lite"/>
    </source>
</evidence>
<dbReference type="CDD" id="cd00268">
    <property type="entry name" value="DEADc"/>
    <property type="match status" value="1"/>
</dbReference>
<evidence type="ECO:0000313" key="13">
    <source>
        <dbReference type="Proteomes" id="UP000681075"/>
    </source>
</evidence>
<dbReference type="PROSITE" id="PS51192">
    <property type="entry name" value="HELICASE_ATP_BIND_1"/>
    <property type="match status" value="1"/>
</dbReference>
<dbReference type="InterPro" id="IPR012677">
    <property type="entry name" value="Nucleotide-bd_a/b_plait_sf"/>
</dbReference>
<sequence>MPFPTLPPALQRALTERGYAEPTPVQEAVLQGDYAGRDLLVSARTGSGKTVAFGLAAAPSLLDGDDRMPPPGAPIALMIAPTRELAMQVAREIDWLYQGTGARVVSCVGGMDARRESRQLDGGVHIVVGTPGRLRDHLERGALVLDALRVVVLDEADEMLDLGFRDELEAILDATPATRRTLLFSATLPKEIVNLARRYQKDAERISVASDREQHSDIEYRVVEIAPHETEPAVVNLLRWFELPAALVFCATREQVKRLHGILLERGFSAVALSGEMSQAERTHALQALRDGHARVCVCTDVAARGLDLPDLGLVIQAELPRDRQVFQHRSGRTGRAGKKGVSVLLAPYPRRRAVERLLQISHIDAQWSGPPDAEQIRVKDRERLLAKIAPADPSDEELVETARLVAEGRSAEDLAATLVRLYRDLLPAPDDLDERGSARGEVRERAPRERRERAPRDGGMREPRPDPSRAIDAGDAVWFRLNVGRNGNADPRWLLPFLCRRGHVTKREIGQIEIRERETRVAISRDAAERFAVAAKRPDPQDPNLRIDPVTDEGVVGDVSQRRGPKPDRGRPEKSPYEKPRGQKPSYKSKKR</sequence>
<evidence type="ECO:0000256" key="5">
    <source>
        <dbReference type="ARBA" id="ARBA00038437"/>
    </source>
</evidence>
<dbReference type="PROSITE" id="PS51194">
    <property type="entry name" value="HELICASE_CTER"/>
    <property type="match status" value="1"/>
</dbReference>
<keyword evidence="2 7" id="KW-0378">Hydrolase</keyword>
<evidence type="ECO:0000256" key="7">
    <source>
        <dbReference type="RuleBase" id="RU000492"/>
    </source>
</evidence>
<dbReference type="PANTHER" id="PTHR47959:SF1">
    <property type="entry name" value="ATP-DEPENDENT RNA HELICASE DBPA"/>
    <property type="match status" value="1"/>
</dbReference>
<dbReference type="InterPro" id="IPR027417">
    <property type="entry name" value="P-loop_NTPase"/>
</dbReference>
<evidence type="ECO:0000256" key="6">
    <source>
        <dbReference type="PROSITE-ProRule" id="PRU00552"/>
    </source>
</evidence>
<dbReference type="CDD" id="cd12252">
    <property type="entry name" value="RRM_DbpA"/>
    <property type="match status" value="1"/>
</dbReference>
<keyword evidence="1 7" id="KW-0547">Nucleotide-binding</keyword>
<name>A0A8S8XHW2_9PROT</name>
<dbReference type="InterPro" id="IPR014014">
    <property type="entry name" value="RNA_helicase_DEAD_Q_motif"/>
</dbReference>
<dbReference type="PROSITE" id="PS51195">
    <property type="entry name" value="Q_MOTIF"/>
    <property type="match status" value="1"/>
</dbReference>
<dbReference type="InterPro" id="IPR005580">
    <property type="entry name" value="DbpA/CsdA_RNA-bd_dom"/>
</dbReference>
<dbReference type="InterPro" id="IPR014001">
    <property type="entry name" value="Helicase_ATP-bd"/>
</dbReference>
<dbReference type="Pfam" id="PF00270">
    <property type="entry name" value="DEAD"/>
    <property type="match status" value="1"/>
</dbReference>
<dbReference type="Pfam" id="PF03880">
    <property type="entry name" value="DbpA"/>
    <property type="match status" value="1"/>
</dbReference>
<dbReference type="RefSeq" id="WP_420244080.1">
    <property type="nucleotide sequence ID" value="NZ_BOPV01000001.1"/>
</dbReference>
<feature type="domain" description="Helicase ATP-binding" evidence="9">
    <location>
        <begin position="30"/>
        <end position="206"/>
    </location>
</feature>
<dbReference type="Proteomes" id="UP000681075">
    <property type="component" value="Unassembled WGS sequence"/>
</dbReference>
<dbReference type="Gene3D" id="3.30.70.330">
    <property type="match status" value="1"/>
</dbReference>
<dbReference type="InterPro" id="IPR050079">
    <property type="entry name" value="DEAD_box_RNA_helicase"/>
</dbReference>
<dbReference type="PANTHER" id="PTHR47959">
    <property type="entry name" value="ATP-DEPENDENT RNA HELICASE RHLE-RELATED"/>
    <property type="match status" value="1"/>
</dbReference>
<dbReference type="AlphaFoldDB" id="A0A8S8XHW2"/>
<feature type="region of interest" description="Disordered" evidence="8">
    <location>
        <begin position="533"/>
        <end position="593"/>
    </location>
</feature>
<dbReference type="PROSITE" id="PS00039">
    <property type="entry name" value="DEAD_ATP_HELICASE"/>
    <property type="match status" value="1"/>
</dbReference>
<evidence type="ECO:0000313" key="12">
    <source>
        <dbReference type="EMBL" id="GIL40856.1"/>
    </source>
</evidence>
<dbReference type="GO" id="GO:0003676">
    <property type="term" value="F:nucleic acid binding"/>
    <property type="evidence" value="ECO:0007669"/>
    <property type="project" value="InterPro"/>
</dbReference>
<comment type="caution">
    <text evidence="12">The sequence shown here is derived from an EMBL/GenBank/DDBJ whole genome shotgun (WGS) entry which is preliminary data.</text>
</comment>
<dbReference type="GO" id="GO:0005829">
    <property type="term" value="C:cytosol"/>
    <property type="evidence" value="ECO:0007669"/>
    <property type="project" value="TreeGrafter"/>
</dbReference>
<evidence type="ECO:0000256" key="3">
    <source>
        <dbReference type="ARBA" id="ARBA00022806"/>
    </source>
</evidence>
<proteinExistence type="inferred from homology"/>
<organism evidence="12 13">
    <name type="scientific">Roseiterribacter gracilis</name>
    <dbReference type="NCBI Taxonomy" id="2812848"/>
    <lineage>
        <taxon>Bacteria</taxon>
        <taxon>Pseudomonadati</taxon>
        <taxon>Pseudomonadota</taxon>
        <taxon>Alphaproteobacteria</taxon>
        <taxon>Rhodospirillales</taxon>
        <taxon>Roseiterribacteraceae</taxon>
        <taxon>Roseiterribacter</taxon>
    </lineage>
</organism>
<dbReference type="InterPro" id="IPR011545">
    <property type="entry name" value="DEAD/DEAH_box_helicase_dom"/>
</dbReference>
<dbReference type="GO" id="GO:0005524">
    <property type="term" value="F:ATP binding"/>
    <property type="evidence" value="ECO:0007669"/>
    <property type="project" value="UniProtKB-KW"/>
</dbReference>
<dbReference type="Pfam" id="PF00271">
    <property type="entry name" value="Helicase_C"/>
    <property type="match status" value="1"/>
</dbReference>
<evidence type="ECO:0000256" key="4">
    <source>
        <dbReference type="ARBA" id="ARBA00022840"/>
    </source>
</evidence>
<feature type="domain" description="Helicase C-terminal" evidence="10">
    <location>
        <begin position="233"/>
        <end position="385"/>
    </location>
</feature>
<dbReference type="SMART" id="SM00487">
    <property type="entry name" value="DEXDc"/>
    <property type="match status" value="1"/>
</dbReference>
<reference evidence="12" key="1">
    <citation type="submission" date="2021-02" db="EMBL/GenBank/DDBJ databases">
        <title>Genome sequence of Rhodospirillales sp. strain TMPK1 isolated from soil.</title>
        <authorList>
            <person name="Nakai R."/>
            <person name="Kusada H."/>
            <person name="Tamaki H."/>
        </authorList>
    </citation>
    <scope>NUCLEOTIDE SEQUENCE</scope>
    <source>
        <strain evidence="12">TMPK1</strain>
    </source>
</reference>
<dbReference type="CDD" id="cd18787">
    <property type="entry name" value="SF2_C_DEAD"/>
    <property type="match status" value="1"/>
</dbReference>
<dbReference type="SMART" id="SM00490">
    <property type="entry name" value="HELICc"/>
    <property type="match status" value="1"/>
</dbReference>
<feature type="region of interest" description="Disordered" evidence="8">
    <location>
        <begin position="431"/>
        <end position="471"/>
    </location>
</feature>
<protein>
    <submittedName>
        <fullName evidence="12">DEAD/DEAH box helicase</fullName>
    </submittedName>
</protein>
<comment type="similarity">
    <text evidence="5 7">Belongs to the DEAD box helicase family.</text>
</comment>
<dbReference type="InterPro" id="IPR001650">
    <property type="entry name" value="Helicase_C-like"/>
</dbReference>
<feature type="compositionally biased region" description="Basic and acidic residues" evidence="8">
    <location>
        <begin position="566"/>
        <end position="582"/>
    </location>
</feature>
<keyword evidence="3 7" id="KW-0347">Helicase</keyword>
<accession>A0A8S8XHW2</accession>
<dbReference type="InterPro" id="IPR044742">
    <property type="entry name" value="DEAD/DEAH_RhlB"/>
</dbReference>
<evidence type="ECO:0000259" key="11">
    <source>
        <dbReference type="PROSITE" id="PS51195"/>
    </source>
</evidence>
<dbReference type="InterPro" id="IPR000629">
    <property type="entry name" value="RNA-helicase_DEAD-box_CS"/>
</dbReference>
<feature type="domain" description="DEAD-box RNA helicase Q" evidence="11">
    <location>
        <begin position="1"/>
        <end position="27"/>
    </location>
</feature>
<evidence type="ECO:0000259" key="9">
    <source>
        <dbReference type="PROSITE" id="PS51192"/>
    </source>
</evidence>
<evidence type="ECO:0000256" key="1">
    <source>
        <dbReference type="ARBA" id="ARBA00022741"/>
    </source>
</evidence>
<evidence type="ECO:0000256" key="2">
    <source>
        <dbReference type="ARBA" id="ARBA00022801"/>
    </source>
</evidence>
<keyword evidence="4 7" id="KW-0067">ATP-binding</keyword>
<dbReference type="GO" id="GO:0003724">
    <property type="term" value="F:RNA helicase activity"/>
    <property type="evidence" value="ECO:0007669"/>
    <property type="project" value="InterPro"/>
</dbReference>